<keyword evidence="2" id="KW-0472">Membrane</keyword>
<dbReference type="PANTHER" id="PTHR35910">
    <property type="entry name" value="2EXR DOMAIN-CONTAINING PROTEIN"/>
    <property type="match status" value="1"/>
</dbReference>
<dbReference type="AlphaFoldDB" id="A0A5Q4BZL5"/>
<feature type="region of interest" description="Disordered" evidence="1">
    <location>
        <begin position="356"/>
        <end position="381"/>
    </location>
</feature>
<dbReference type="PANTHER" id="PTHR35910:SF6">
    <property type="entry name" value="2EXR DOMAIN-CONTAINING PROTEIN"/>
    <property type="match status" value="1"/>
</dbReference>
<dbReference type="Pfam" id="PF20150">
    <property type="entry name" value="2EXR"/>
    <property type="match status" value="1"/>
</dbReference>
<feature type="transmembrane region" description="Helical" evidence="2">
    <location>
        <begin position="25"/>
        <end position="46"/>
    </location>
</feature>
<evidence type="ECO:0000256" key="1">
    <source>
        <dbReference type="SAM" id="MobiDB-lite"/>
    </source>
</evidence>
<feature type="domain" description="2EXR" evidence="3">
    <location>
        <begin position="310"/>
        <end position="439"/>
    </location>
</feature>
<evidence type="ECO:0000313" key="5">
    <source>
        <dbReference type="Proteomes" id="UP000326340"/>
    </source>
</evidence>
<keyword evidence="5" id="KW-1185">Reference proteome</keyword>
<evidence type="ECO:0000256" key="2">
    <source>
        <dbReference type="SAM" id="Phobius"/>
    </source>
</evidence>
<keyword evidence="2" id="KW-0812">Transmembrane</keyword>
<dbReference type="SUPFAM" id="SSF103473">
    <property type="entry name" value="MFS general substrate transporter"/>
    <property type="match status" value="1"/>
</dbReference>
<dbReference type="EMBL" id="PUHP01000163">
    <property type="protein sequence ID" value="TQN72550.1"/>
    <property type="molecule type" value="Genomic_DNA"/>
</dbReference>
<gene>
    <name evidence="4" type="primary">DEP3-3</name>
    <name evidence="4" type="ORF">CSHISOI_02923</name>
</gene>
<dbReference type="InterPro" id="IPR045518">
    <property type="entry name" value="2EXR"/>
</dbReference>
<dbReference type="Proteomes" id="UP000326340">
    <property type="component" value="Unassembled WGS sequence"/>
</dbReference>
<sequence length="586" mass="64352">MAMYSVLYFCNIYFTMVKLWSADRAGVQLLYFTPGLGAGVYMSTFMCNSWPRKTFSPIFIGSIIEMVGIALLAWAIYTEHNPAVYGMMALSGVGTGLRVMPGTLYGIGLFPKIIAAVVSLMSVAYPFGGTFGLTVMTTVFNNVSGIGNDSPLRDFTTLKNLPAATQQQVTHEAKMGVVWAFFAICPFMVVCTVATSVLGNISISKTDDGEGGGENIIYEGAYLLSWFRKRDATQRAFVPTQLPAVNPIAMDAESATDKARPTPPPSLPDEEAHLRARISDARFWVEFSLFDDGLDAARAAALVPPTLPRFHRFPDLPPEIRLKIWSYLVVPRVVTVCCFERDDRLPAQREAFARRSVPAPLGSSSSSPSCTPEEPATTTTNTTVFNPTCPAILLVCRESRALGLEHYELSFGWKISALLSDTPIARPPRAWFNFRLDALYLAGELEAYDQYGFNSPVVYFLRRCDAARVRHVACAFEALHYSEQGSDQIFGCLWHIVDRFSAARRLAVAVTPRDEEGMKGCLVLGADDNIMHKIWNGWVLGTTVTSSSLADTQIFLVREADLADVMASHAAGEDEGKRGGTRRITA</sequence>
<dbReference type="InterPro" id="IPR036259">
    <property type="entry name" value="MFS_trans_sf"/>
</dbReference>
<feature type="transmembrane region" description="Helical" evidence="2">
    <location>
        <begin position="58"/>
        <end position="77"/>
    </location>
</feature>
<feature type="transmembrane region" description="Helical" evidence="2">
    <location>
        <begin position="177"/>
        <end position="198"/>
    </location>
</feature>
<protein>
    <submittedName>
        <fullName evidence="4">Efflux pump DEP3</fullName>
    </submittedName>
</protein>
<evidence type="ECO:0000313" key="4">
    <source>
        <dbReference type="EMBL" id="TQN72550.1"/>
    </source>
</evidence>
<evidence type="ECO:0000259" key="3">
    <source>
        <dbReference type="Pfam" id="PF20150"/>
    </source>
</evidence>
<proteinExistence type="predicted"/>
<feature type="transmembrane region" description="Helical" evidence="2">
    <location>
        <begin position="113"/>
        <end position="140"/>
    </location>
</feature>
<name>A0A5Q4BZL5_9PEZI</name>
<reference evidence="4 5" key="1">
    <citation type="journal article" date="2019" name="Sci. Rep.">
        <title>Colletotrichum shisoi sp. nov., an anthracnose pathogen of Perilla frutescens in Japan: molecular phylogenetic, morphological and genomic evidence.</title>
        <authorList>
            <person name="Gan P."/>
            <person name="Tsushima A."/>
            <person name="Hiroyama R."/>
            <person name="Narusaka M."/>
            <person name="Takano Y."/>
            <person name="Narusaka Y."/>
            <person name="Kawaradani M."/>
            <person name="Damm U."/>
            <person name="Shirasu K."/>
        </authorList>
    </citation>
    <scope>NUCLEOTIDE SEQUENCE [LARGE SCALE GENOMIC DNA]</scope>
    <source>
        <strain evidence="4 5">PG-2018a</strain>
    </source>
</reference>
<keyword evidence="2" id="KW-1133">Transmembrane helix</keyword>
<comment type="caution">
    <text evidence="4">The sequence shown here is derived from an EMBL/GenBank/DDBJ whole genome shotgun (WGS) entry which is preliminary data.</text>
</comment>
<organism evidence="4 5">
    <name type="scientific">Colletotrichum shisoi</name>
    <dbReference type="NCBI Taxonomy" id="2078593"/>
    <lineage>
        <taxon>Eukaryota</taxon>
        <taxon>Fungi</taxon>
        <taxon>Dikarya</taxon>
        <taxon>Ascomycota</taxon>
        <taxon>Pezizomycotina</taxon>
        <taxon>Sordariomycetes</taxon>
        <taxon>Hypocreomycetidae</taxon>
        <taxon>Glomerellales</taxon>
        <taxon>Glomerellaceae</taxon>
        <taxon>Colletotrichum</taxon>
        <taxon>Colletotrichum destructivum species complex</taxon>
    </lineage>
</organism>
<accession>A0A5Q4BZL5</accession>
<dbReference type="OrthoDB" id="3540486at2759"/>